<dbReference type="PANTHER" id="PTHR44324">
    <property type="entry name" value="WD40 REPEAT DOMAIN 95"/>
    <property type="match status" value="1"/>
</dbReference>
<feature type="region of interest" description="Disordered" evidence="3">
    <location>
        <begin position="404"/>
        <end position="428"/>
    </location>
</feature>
<keyword evidence="4" id="KW-1185">Reference proteome</keyword>
<reference evidence="5" key="1">
    <citation type="submission" date="2016-11" db="UniProtKB">
        <authorList>
            <consortium name="WormBaseParasite"/>
        </authorList>
    </citation>
    <scope>IDENTIFICATION</scope>
</reference>
<dbReference type="InterPro" id="IPR051242">
    <property type="entry name" value="WD-EF-hand_domain"/>
</dbReference>
<dbReference type="SUPFAM" id="SSF50978">
    <property type="entry name" value="WD40 repeat-like"/>
    <property type="match status" value="1"/>
</dbReference>
<dbReference type="PROSITE" id="PS50082">
    <property type="entry name" value="WD_REPEATS_2"/>
    <property type="match status" value="1"/>
</dbReference>
<dbReference type="Pfam" id="PF00400">
    <property type="entry name" value="WD40"/>
    <property type="match status" value="2"/>
</dbReference>
<name>A0A1I8HT69_9PLAT</name>
<feature type="region of interest" description="Disordered" evidence="3">
    <location>
        <begin position="322"/>
        <end position="347"/>
    </location>
</feature>
<dbReference type="SMART" id="SM00320">
    <property type="entry name" value="WD40"/>
    <property type="match status" value="3"/>
</dbReference>
<dbReference type="Gene3D" id="2.130.10.10">
    <property type="entry name" value="YVTN repeat-like/Quinoprotein amine dehydrogenase"/>
    <property type="match status" value="2"/>
</dbReference>
<organism evidence="4 5">
    <name type="scientific">Macrostomum lignano</name>
    <dbReference type="NCBI Taxonomy" id="282301"/>
    <lineage>
        <taxon>Eukaryota</taxon>
        <taxon>Metazoa</taxon>
        <taxon>Spiralia</taxon>
        <taxon>Lophotrochozoa</taxon>
        <taxon>Platyhelminthes</taxon>
        <taxon>Rhabditophora</taxon>
        <taxon>Macrostomorpha</taxon>
        <taxon>Macrostomida</taxon>
        <taxon>Macrostomidae</taxon>
        <taxon>Macrostomum</taxon>
    </lineage>
</organism>
<dbReference type="PROSITE" id="PS50294">
    <property type="entry name" value="WD_REPEATS_REGION"/>
    <property type="match status" value="1"/>
</dbReference>
<dbReference type="AlphaFoldDB" id="A0A1I8HT69"/>
<dbReference type="PANTHER" id="PTHR44324:SF4">
    <property type="entry name" value="WD40 REPEAT DOMAIN 95"/>
    <property type="match status" value="1"/>
</dbReference>
<evidence type="ECO:0000313" key="5">
    <source>
        <dbReference type="WBParaSite" id="maker-uti_cns_0007627-snap-gene-0.2-mRNA-1"/>
    </source>
</evidence>
<dbReference type="InterPro" id="IPR015943">
    <property type="entry name" value="WD40/YVTN_repeat-like_dom_sf"/>
</dbReference>
<evidence type="ECO:0000256" key="3">
    <source>
        <dbReference type="SAM" id="MobiDB-lite"/>
    </source>
</evidence>
<dbReference type="Proteomes" id="UP000095280">
    <property type="component" value="Unplaced"/>
</dbReference>
<feature type="compositionally biased region" description="Low complexity" evidence="3">
    <location>
        <begin position="259"/>
        <end position="269"/>
    </location>
</feature>
<keyword evidence="2" id="KW-0853">WD repeat</keyword>
<accession>A0A1I8HT69</accession>
<evidence type="ECO:0000313" key="4">
    <source>
        <dbReference type="Proteomes" id="UP000095280"/>
    </source>
</evidence>
<dbReference type="InterPro" id="IPR001680">
    <property type="entry name" value="WD40_rpt"/>
</dbReference>
<dbReference type="WBParaSite" id="maker-uti_cns_0007627-snap-gene-0.2-mRNA-1">
    <property type="protein sequence ID" value="maker-uti_cns_0007627-snap-gene-0.2-mRNA-1"/>
    <property type="gene ID" value="maker-uti_cns_0007627-snap-gene-0.2"/>
</dbReference>
<evidence type="ECO:0000256" key="2">
    <source>
        <dbReference type="PROSITE-ProRule" id="PRU00221"/>
    </source>
</evidence>
<keyword evidence="1" id="KW-0677">Repeat</keyword>
<sequence length="428" mass="47655">HTEDILSVASSPPNHLATSSYDGSIIVWNTVSGHVYCKIPPPPPPSDYEDECLDGDLSVTRVLFLRTRAGNREAASLLASGPRGRIHLWNIYQGGKLYSQFQNHPGHGHMVSAMSVDVNDTILVTGDRFGHVSIWSIYEYALHGPESLCPELLFRWRAHTETVSQVDVVTLMQKRVFVVTASEDFTVRIWTRRGEYVGTFGQSTEWSLYNEDSFGPLKVPIDVLVDPKSMPEPLAIKELDKEKTTLDENGASGGSVTGQPQQQQQQQPQRGWHETSVHVAPLDTPPMWQELPWESCPQRWVGGGWRFLQRKSVCGGALRTGTRVPTLSGHPPQAANWIPPSTARPRRKQQKLLDDTEISAMVREKSYVDGKGKRLRNERLTPKLVDRGGPSDFQTLRLFALTEVPKGPGEEGKKSLKKGQSLLNVRGG</sequence>
<feature type="repeat" description="WD" evidence="2">
    <location>
        <begin position="1"/>
        <end position="29"/>
    </location>
</feature>
<evidence type="ECO:0000256" key="1">
    <source>
        <dbReference type="ARBA" id="ARBA00022737"/>
    </source>
</evidence>
<proteinExistence type="predicted"/>
<dbReference type="InterPro" id="IPR036322">
    <property type="entry name" value="WD40_repeat_dom_sf"/>
</dbReference>
<feature type="region of interest" description="Disordered" evidence="3">
    <location>
        <begin position="246"/>
        <end position="275"/>
    </location>
</feature>
<protein>
    <submittedName>
        <fullName evidence="5">WD_REPEATS_REGION domain-containing protein</fullName>
    </submittedName>
</protein>